<evidence type="ECO:0000313" key="1">
    <source>
        <dbReference type="EMBL" id="BAA79375.1"/>
    </source>
</evidence>
<dbReference type="PIR" id="C72735">
    <property type="entry name" value="C72735"/>
</dbReference>
<dbReference type="Proteomes" id="UP000002518">
    <property type="component" value="Chromosome"/>
</dbReference>
<evidence type="ECO:0000313" key="2">
    <source>
        <dbReference type="Proteomes" id="UP000002518"/>
    </source>
</evidence>
<organism evidence="1 2">
    <name type="scientific">Aeropyrum pernix (strain ATCC 700893 / DSM 11879 / JCM 9820 / NBRC 100138 / K1)</name>
    <dbReference type="NCBI Taxonomy" id="272557"/>
    <lineage>
        <taxon>Archaea</taxon>
        <taxon>Thermoproteota</taxon>
        <taxon>Thermoprotei</taxon>
        <taxon>Desulfurococcales</taxon>
        <taxon>Desulfurococcaceae</taxon>
        <taxon>Aeropyrum</taxon>
    </lineage>
</organism>
<reference evidence="1 2" key="1">
    <citation type="journal article" date="1999" name="DNA Res.">
        <title>Complete genome sequence of an aerobic hyper-thermophilic crenarchaeon, Aeropyrum pernix K1.</title>
        <authorList>
            <person name="Kawarabayasi Y."/>
            <person name="Hino Y."/>
            <person name="Horikawa H."/>
            <person name="Yamazaki S."/>
            <person name="Haikawa Y."/>
            <person name="Jin-no K."/>
            <person name="Takahashi M."/>
            <person name="Sekine M."/>
            <person name="Baba S."/>
            <person name="Ankai A."/>
            <person name="Kosugi H."/>
            <person name="Hosoyama A."/>
            <person name="Fukui S."/>
            <person name="Nagai Y."/>
            <person name="Nishijima K."/>
            <person name="Nakazawa H."/>
            <person name="Takamiya M."/>
            <person name="Masuda S."/>
            <person name="Funahashi T."/>
            <person name="Tanaka T."/>
            <person name="Kudoh Y."/>
            <person name="Yamazaki J."/>
            <person name="Kushida N."/>
            <person name="Oguchi A."/>
            <person name="Aoki K."/>
            <person name="Kubota K."/>
            <person name="Nakamura Y."/>
            <person name="Nomura N."/>
            <person name="Sako Y."/>
            <person name="Kikuchi H."/>
        </authorList>
    </citation>
    <scope>NUCLEOTIDE SEQUENCE [LARGE SCALE GENOMIC DNA]</scope>
    <source>
        <strain evidence="2">ATCC 700893 / DSM 11879 / JCM 9820 / NBRC 100138 / K1</strain>
    </source>
</reference>
<dbReference type="AlphaFoldDB" id="Q9YF21"/>
<accession>Q9YF21</accession>
<keyword evidence="2" id="KW-1185">Reference proteome</keyword>
<gene>
    <name evidence="1" type="ordered locus">APE_0416a</name>
</gene>
<dbReference type="KEGG" id="ape:APE_0416a"/>
<dbReference type="EnsemblBacteria" id="BAA79375">
    <property type="protein sequence ID" value="BAA79375"/>
    <property type="gene ID" value="APE_0416a"/>
</dbReference>
<sequence length="58" mass="5837">MLIPLGFKGFGACWGPGSFGGWCRRRDSNPGPPDLPGPQATSACGCLAGPYESGALPG</sequence>
<name>Q9YF21_AERPE</name>
<proteinExistence type="predicted"/>
<dbReference type="EMBL" id="BA000002">
    <property type="protein sequence ID" value="BAA79375.1"/>
    <property type="molecule type" value="Genomic_DNA"/>
</dbReference>
<protein>
    <submittedName>
        <fullName evidence="1">Uncharacterized protein</fullName>
    </submittedName>
</protein>